<comment type="similarity">
    <text evidence="1 2">Belongs to the cytochrome P450 family.</text>
</comment>
<proteinExistence type="inferred from homology"/>
<comment type="caution">
    <text evidence="3">The sequence shown here is derived from an EMBL/GenBank/DDBJ whole genome shotgun (WGS) entry which is preliminary data.</text>
</comment>
<dbReference type="RefSeq" id="WP_398279347.1">
    <property type="nucleotide sequence ID" value="NZ_JBITLV010000003.1"/>
</dbReference>
<dbReference type="SUPFAM" id="SSF48264">
    <property type="entry name" value="Cytochrome P450"/>
    <property type="match status" value="1"/>
</dbReference>
<protein>
    <submittedName>
        <fullName evidence="3">Cytochrome P450</fullName>
    </submittedName>
</protein>
<dbReference type="InterPro" id="IPR001128">
    <property type="entry name" value="Cyt_P450"/>
</dbReference>
<dbReference type="Proteomes" id="UP001612915">
    <property type="component" value="Unassembled WGS sequence"/>
</dbReference>
<organism evidence="3 4">
    <name type="scientific">Spongisporangium articulatum</name>
    <dbReference type="NCBI Taxonomy" id="3362603"/>
    <lineage>
        <taxon>Bacteria</taxon>
        <taxon>Bacillati</taxon>
        <taxon>Actinomycetota</taxon>
        <taxon>Actinomycetes</taxon>
        <taxon>Kineosporiales</taxon>
        <taxon>Kineosporiaceae</taxon>
        <taxon>Spongisporangium</taxon>
    </lineage>
</organism>
<name>A0ABW8AMB2_9ACTN</name>
<evidence type="ECO:0000313" key="3">
    <source>
        <dbReference type="EMBL" id="MFI7587514.1"/>
    </source>
</evidence>
<dbReference type="EMBL" id="JBITLV010000003">
    <property type="protein sequence ID" value="MFI7587514.1"/>
    <property type="molecule type" value="Genomic_DNA"/>
</dbReference>
<dbReference type="PRINTS" id="PR00359">
    <property type="entry name" value="BP450"/>
</dbReference>
<dbReference type="Pfam" id="PF00067">
    <property type="entry name" value="p450"/>
    <property type="match status" value="1"/>
</dbReference>
<keyword evidence="2" id="KW-0503">Monooxygenase</keyword>
<dbReference type="InterPro" id="IPR036396">
    <property type="entry name" value="Cyt_P450_sf"/>
</dbReference>
<dbReference type="PROSITE" id="PS00086">
    <property type="entry name" value="CYTOCHROME_P450"/>
    <property type="match status" value="1"/>
</dbReference>
<keyword evidence="2" id="KW-0560">Oxidoreductase</keyword>
<dbReference type="CDD" id="cd00302">
    <property type="entry name" value="cytochrome_P450"/>
    <property type="match status" value="1"/>
</dbReference>
<dbReference type="Gene3D" id="1.10.630.10">
    <property type="entry name" value="Cytochrome P450"/>
    <property type="match status" value="1"/>
</dbReference>
<keyword evidence="2" id="KW-0408">Iron</keyword>
<dbReference type="InterPro" id="IPR017972">
    <property type="entry name" value="Cyt_P450_CS"/>
</dbReference>
<reference evidence="3 4" key="1">
    <citation type="submission" date="2024-10" db="EMBL/GenBank/DDBJ databases">
        <title>The Natural Products Discovery Center: Release of the First 8490 Sequenced Strains for Exploring Actinobacteria Biosynthetic Diversity.</title>
        <authorList>
            <person name="Kalkreuter E."/>
            <person name="Kautsar S.A."/>
            <person name="Yang D."/>
            <person name="Bader C.D."/>
            <person name="Teijaro C.N."/>
            <person name="Fluegel L."/>
            <person name="Davis C.M."/>
            <person name="Simpson J.R."/>
            <person name="Lauterbach L."/>
            <person name="Steele A.D."/>
            <person name="Gui C."/>
            <person name="Meng S."/>
            <person name="Li G."/>
            <person name="Viehrig K."/>
            <person name="Ye F."/>
            <person name="Su P."/>
            <person name="Kiefer A.F."/>
            <person name="Nichols A."/>
            <person name="Cepeda A.J."/>
            <person name="Yan W."/>
            <person name="Fan B."/>
            <person name="Jiang Y."/>
            <person name="Adhikari A."/>
            <person name="Zheng C.-J."/>
            <person name="Schuster L."/>
            <person name="Cowan T.M."/>
            <person name="Smanski M.J."/>
            <person name="Chevrette M.G."/>
            <person name="De Carvalho L.P.S."/>
            <person name="Shen B."/>
        </authorList>
    </citation>
    <scope>NUCLEOTIDE SEQUENCE [LARGE SCALE GENOMIC DNA]</scope>
    <source>
        <strain evidence="3 4">NPDC049639</strain>
    </source>
</reference>
<evidence type="ECO:0000256" key="2">
    <source>
        <dbReference type="RuleBase" id="RU000461"/>
    </source>
</evidence>
<sequence length="419" mass="45707">MSTLTNLRAAHRHEARLQYLARPGAWALFRAGAVFGPVRRFPKLGWVVSDADVARTVLTDARHFTVFEEGGSGHLWRQVLGAEVDEMFTDAGHRSTRLRTKDLFTEANSWALVESSFGPALARMRHRLAAGEEVDVAYVTRVLVGRMAADLVGLDLARTTDFAPRAGHDPQAPEDDSYQQVFDVVRDFTGLAIKTLMSTHQDEAVIAESRRLVDRLAVGMERAFRTAPDTTMLGRCREIGLSFAEARGLCVLMLVAATETGATSMTRAVALLHDTGQQHGVLASAAAHGGELPEPELADVVREVLRVTSPATVVGRHVTGDVALHGRQLHDGDRVLMLIHTANNASGPFDVTRAPGPGYQQLWFGAGRHICVGAPVARAEIAMFLRELIAVGRPWTVTGRRYSVGVINPAYRRLTVRCD</sequence>
<dbReference type="InterPro" id="IPR002397">
    <property type="entry name" value="Cyt_P450_B"/>
</dbReference>
<evidence type="ECO:0000313" key="4">
    <source>
        <dbReference type="Proteomes" id="UP001612915"/>
    </source>
</evidence>
<keyword evidence="2" id="KW-0479">Metal-binding</keyword>
<keyword evidence="2" id="KW-0349">Heme</keyword>
<evidence type="ECO:0000256" key="1">
    <source>
        <dbReference type="ARBA" id="ARBA00010617"/>
    </source>
</evidence>
<dbReference type="PANTHER" id="PTHR46696">
    <property type="entry name" value="P450, PUTATIVE (EUROFUNG)-RELATED"/>
    <property type="match status" value="1"/>
</dbReference>
<accession>A0ABW8AMB2</accession>
<keyword evidence="4" id="KW-1185">Reference proteome</keyword>
<gene>
    <name evidence="3" type="ORF">ACIB24_10620</name>
</gene>
<dbReference type="PANTHER" id="PTHR46696:SF1">
    <property type="entry name" value="CYTOCHROME P450 YJIB-RELATED"/>
    <property type="match status" value="1"/>
</dbReference>